<comment type="subcellular location">
    <subcellularLocation>
        <location evidence="6">Membrane</location>
        <topology evidence="6">Single-pass type II membrane protein</topology>
    </subcellularLocation>
</comment>
<keyword evidence="6" id="KW-0645">Protease</keyword>
<feature type="transmembrane region" description="Helical" evidence="6">
    <location>
        <begin position="86"/>
        <end position="104"/>
    </location>
</feature>
<dbReference type="EMBL" id="JAPMUA010000001">
    <property type="protein sequence ID" value="MDG3584830.1"/>
    <property type="molecule type" value="Genomic_DNA"/>
</dbReference>
<feature type="domain" description="Peptidase S26" evidence="7">
    <location>
        <begin position="124"/>
        <end position="288"/>
    </location>
</feature>
<comment type="caution">
    <text evidence="6">Lacks conserved residue(s) required for the propagation of feature annotation.</text>
</comment>
<dbReference type="InterPro" id="IPR036286">
    <property type="entry name" value="LexA/Signal_pep-like_sf"/>
</dbReference>
<dbReference type="Pfam" id="PF18936">
    <property type="entry name" value="DUF5684"/>
    <property type="match status" value="1"/>
</dbReference>
<dbReference type="InterPro" id="IPR000223">
    <property type="entry name" value="Pept_S26A_signal_pept_1"/>
</dbReference>
<reference evidence="8" key="1">
    <citation type="submission" date="2022-11" db="EMBL/GenBank/DDBJ databases">
        <title>High-quality draft genome sequence of Galbibacter sp. strain CMA-7.</title>
        <authorList>
            <person name="Wei L."/>
            <person name="Dong C."/>
            <person name="Shao Z."/>
        </authorList>
    </citation>
    <scope>NUCLEOTIDE SEQUENCE</scope>
    <source>
        <strain evidence="8">CMA-7</strain>
    </source>
</reference>
<dbReference type="PROSITE" id="PS00761">
    <property type="entry name" value="SPASE_I_3"/>
    <property type="match status" value="1"/>
</dbReference>
<name>A0ABT6FNP2_9FLAO</name>
<dbReference type="NCBIfam" id="TIGR02227">
    <property type="entry name" value="sigpep_I_bact"/>
    <property type="match status" value="1"/>
</dbReference>
<feature type="transmembrane region" description="Helical" evidence="6">
    <location>
        <begin position="53"/>
        <end position="74"/>
    </location>
</feature>
<dbReference type="PANTHER" id="PTHR43390:SF1">
    <property type="entry name" value="CHLOROPLAST PROCESSING PEPTIDASE"/>
    <property type="match status" value="1"/>
</dbReference>
<comment type="caution">
    <text evidence="8">The sequence shown here is derived from an EMBL/GenBank/DDBJ whole genome shotgun (WGS) entry which is preliminary data.</text>
</comment>
<feature type="transmembrane region" description="Helical" evidence="6">
    <location>
        <begin position="6"/>
        <end position="26"/>
    </location>
</feature>
<keyword evidence="6" id="KW-1133">Transmembrane helix</keyword>
<evidence type="ECO:0000256" key="5">
    <source>
        <dbReference type="ARBA" id="ARBA00022801"/>
    </source>
</evidence>
<evidence type="ECO:0000256" key="4">
    <source>
        <dbReference type="ARBA" id="ARBA00019232"/>
    </source>
</evidence>
<keyword evidence="6" id="KW-0812">Transmembrane</keyword>
<dbReference type="InterPro" id="IPR019533">
    <property type="entry name" value="Peptidase_S26"/>
</dbReference>
<dbReference type="EC" id="3.4.21.89" evidence="3 6"/>
<evidence type="ECO:0000256" key="2">
    <source>
        <dbReference type="ARBA" id="ARBA00009370"/>
    </source>
</evidence>
<dbReference type="InterPro" id="IPR043739">
    <property type="entry name" value="DUF5684"/>
</dbReference>
<organism evidence="8 9">
    <name type="scientific">Galbibacter pacificus</name>
    <dbReference type="NCBI Taxonomy" id="2996052"/>
    <lineage>
        <taxon>Bacteria</taxon>
        <taxon>Pseudomonadati</taxon>
        <taxon>Bacteroidota</taxon>
        <taxon>Flavobacteriia</taxon>
        <taxon>Flavobacteriales</taxon>
        <taxon>Flavobacteriaceae</taxon>
        <taxon>Galbibacter</taxon>
    </lineage>
</organism>
<protein>
    <recommendedName>
        <fullName evidence="4 6">Signal peptidase I</fullName>
        <ecNumber evidence="3 6">3.4.21.89</ecNumber>
    </recommendedName>
</protein>
<feature type="transmembrane region" description="Helical" evidence="6">
    <location>
        <begin position="493"/>
        <end position="510"/>
    </location>
</feature>
<evidence type="ECO:0000256" key="6">
    <source>
        <dbReference type="RuleBase" id="RU362042"/>
    </source>
</evidence>
<keyword evidence="6" id="KW-0472">Membrane</keyword>
<dbReference type="InterPro" id="IPR019758">
    <property type="entry name" value="Pept_S26A_signal_pept_1_CS"/>
</dbReference>
<feature type="domain" description="Peptidase S26" evidence="7">
    <location>
        <begin position="412"/>
        <end position="461"/>
    </location>
</feature>
<keyword evidence="9" id="KW-1185">Reference proteome</keyword>
<sequence length="518" mass="60314">MTMTQWFIFFLVIQVIHFLATWKLYIKAGRKPWEAIVPIYNAVILMKIINRPWWWVILLFIPIINLIMIPVVWVETIRSFGRNSTADTWLVILTLGFYIFYVNYALDATYIEDRDLKPRTATGEWVSSILFAIVAATLVHTYFMQPYVIPTSSLEKTLLVGDFLFVSKFHYGARTPMTTVAFPMVHDTIPVLNTKSYINKPQLPYFRLPGLQKIKRNDIVVFSWPTDTVEQFFKITHRKIRKPIDKKSNYVKRCVGLPGDSLSIKDGYVYINNKRLELPDRAKPQYSYYVQAKGNLTPRYMYERYGVTGSFGQVKQGIYYFSAMTEKAADMLKDNPNVISVKRNIESKGASKMAPVFPQSSKCPWNQDQYGSIYIPQKGKTVELNLDVLPLYKRIIERYEGNTVQVNGSQISINNKPATTYTFKQDYYWMMGDNRHASEDSRYWGYVPEDHVVGKPVFIWFSWDSNASGPFWNKVRWDRVFTTVGGEGKPRSYLVYFLVALALWYGYSKFKKRKKGNS</sequence>
<evidence type="ECO:0000259" key="7">
    <source>
        <dbReference type="Pfam" id="PF10502"/>
    </source>
</evidence>
<evidence type="ECO:0000313" key="9">
    <source>
        <dbReference type="Proteomes" id="UP001153642"/>
    </source>
</evidence>
<dbReference type="CDD" id="cd06530">
    <property type="entry name" value="S26_SPase_I"/>
    <property type="match status" value="2"/>
</dbReference>
<dbReference type="Proteomes" id="UP001153642">
    <property type="component" value="Unassembled WGS sequence"/>
</dbReference>
<feature type="transmembrane region" description="Helical" evidence="6">
    <location>
        <begin position="125"/>
        <end position="143"/>
    </location>
</feature>
<comment type="similarity">
    <text evidence="2 6">Belongs to the peptidase S26 family.</text>
</comment>
<evidence type="ECO:0000256" key="1">
    <source>
        <dbReference type="ARBA" id="ARBA00000677"/>
    </source>
</evidence>
<dbReference type="Pfam" id="PF10502">
    <property type="entry name" value="Peptidase_S26"/>
    <property type="match status" value="2"/>
</dbReference>
<dbReference type="RefSeq" id="WP_277898587.1">
    <property type="nucleotide sequence ID" value="NZ_JAPMUA010000001.1"/>
</dbReference>
<gene>
    <name evidence="8" type="primary">lepB</name>
    <name evidence="8" type="ORF">OSR52_03035</name>
</gene>
<accession>A0ABT6FNP2</accession>
<dbReference type="SUPFAM" id="SSF51306">
    <property type="entry name" value="LexA/Signal peptidase"/>
    <property type="match status" value="1"/>
</dbReference>
<dbReference type="PRINTS" id="PR00727">
    <property type="entry name" value="LEADERPTASE"/>
</dbReference>
<keyword evidence="5 6" id="KW-0378">Hydrolase</keyword>
<evidence type="ECO:0000313" key="8">
    <source>
        <dbReference type="EMBL" id="MDG3584830.1"/>
    </source>
</evidence>
<dbReference type="Gene3D" id="2.10.109.10">
    <property type="entry name" value="Umud Fragment, subunit A"/>
    <property type="match status" value="2"/>
</dbReference>
<evidence type="ECO:0000256" key="3">
    <source>
        <dbReference type="ARBA" id="ARBA00013208"/>
    </source>
</evidence>
<dbReference type="GO" id="GO:0009003">
    <property type="term" value="F:signal peptidase activity"/>
    <property type="evidence" value="ECO:0007669"/>
    <property type="project" value="UniProtKB-EC"/>
</dbReference>
<proteinExistence type="inferred from homology"/>
<comment type="catalytic activity">
    <reaction evidence="1 6">
        <text>Cleavage of hydrophobic, N-terminal signal or leader sequences from secreted and periplasmic proteins.</text>
        <dbReference type="EC" id="3.4.21.89"/>
    </reaction>
</comment>
<dbReference type="PANTHER" id="PTHR43390">
    <property type="entry name" value="SIGNAL PEPTIDASE I"/>
    <property type="match status" value="1"/>
</dbReference>